<dbReference type="KEGG" id="hara:AArcS_1860"/>
<dbReference type="GO" id="GO:0006355">
    <property type="term" value="P:regulation of DNA-templated transcription"/>
    <property type="evidence" value="ECO:0007669"/>
    <property type="project" value="InterPro"/>
</dbReference>
<keyword evidence="4" id="KW-0418">Kinase</keyword>
<dbReference type="PROSITE" id="PS50109">
    <property type="entry name" value="HIS_KIN"/>
    <property type="match status" value="1"/>
</dbReference>
<name>A0A897MSQ5_9EURY</name>
<feature type="domain" description="PAS" evidence="7">
    <location>
        <begin position="308"/>
        <end position="381"/>
    </location>
</feature>
<evidence type="ECO:0000256" key="1">
    <source>
        <dbReference type="ARBA" id="ARBA00000085"/>
    </source>
</evidence>
<feature type="domain" description="Histidine kinase" evidence="6">
    <location>
        <begin position="445"/>
        <end position="646"/>
    </location>
</feature>
<keyword evidence="5" id="KW-0902">Two-component regulatory system</keyword>
<evidence type="ECO:0000256" key="3">
    <source>
        <dbReference type="ARBA" id="ARBA00022679"/>
    </source>
</evidence>
<keyword evidence="3" id="KW-0808">Transferase</keyword>
<dbReference type="InterPro" id="IPR035965">
    <property type="entry name" value="PAS-like_dom_sf"/>
</dbReference>
<dbReference type="NCBIfam" id="TIGR00229">
    <property type="entry name" value="sensory_box"/>
    <property type="match status" value="1"/>
</dbReference>
<dbReference type="EC" id="2.7.13.3" evidence="2"/>
<keyword evidence="10" id="KW-1185">Reference proteome</keyword>
<dbReference type="CDD" id="cd00082">
    <property type="entry name" value="HisKA"/>
    <property type="match status" value="1"/>
</dbReference>
<dbReference type="InterPro" id="IPR003661">
    <property type="entry name" value="HisK_dim/P_dom"/>
</dbReference>
<dbReference type="Gene3D" id="3.30.450.40">
    <property type="match status" value="1"/>
</dbReference>
<dbReference type="CDD" id="cd00075">
    <property type="entry name" value="HATPase"/>
    <property type="match status" value="1"/>
</dbReference>
<dbReference type="SMART" id="SM00387">
    <property type="entry name" value="HATPase_c"/>
    <property type="match status" value="1"/>
</dbReference>
<sequence>MNSENTVLCLSRDADVVERFASPLRWSHPRISVCATTRLDEAGAEIESGTVDCVIADQMTIETESEVLGAIREQYPSIPLIVVSSTDLDGNSVVSEVVDFLDLDEESDKTALAGWVANAVVRGPGSTARPVGSSPEDMVHDIKRLLVDASSPMDIEHAVCNQLTDGGRYTFAWVGEYDAGERQVVPWVMSTAPDGWPTSRTFSVGPNAPENVLDELLRRRQSKIVTDIDSCPASFPWRSAALEQGCHAAAFFPLVENNDLHGVLGVYTESSDGFSDIELDVLEEIAGTTAHVLDSIAVRGEIDQQQRVLERYERLVETVGDGMYALDAGGHFMTVNNGLLEMTGYSREGLLGEHVSILLDEDDIERRRETVARLEGTADQEKEAIEITINCKDGATIPCENQIALLPRCDSHRGTVGVLRDITERKKRERELERQNERLEAFARIVSHDLRNPLSVAQGYVDLATEQVGELESLDNVRAGLDRMEDIIGDVLALARHGQTVTETEQLHLDDVASDAWSNVATQQARIEIETSEPIAADRSRLLRSFENLFRNSIQHGRADVTIRVGMLSDVGGGVSGESGRSTGFYVEDDGPGMPEEIRENAFDSSFTTSDEGLGIGLWVVREIASAHGWTVNVTESDSGGARFEFHDVRAHPE</sequence>
<evidence type="ECO:0000256" key="5">
    <source>
        <dbReference type="ARBA" id="ARBA00023012"/>
    </source>
</evidence>
<dbReference type="PROSITE" id="PS50112">
    <property type="entry name" value="PAS"/>
    <property type="match status" value="1"/>
</dbReference>
<dbReference type="Gene3D" id="3.30.565.10">
    <property type="entry name" value="Histidine kinase-like ATPase, C-terminal domain"/>
    <property type="match status" value="1"/>
</dbReference>
<dbReference type="Proteomes" id="UP000663586">
    <property type="component" value="Chromosome"/>
</dbReference>
<proteinExistence type="predicted"/>
<comment type="catalytic activity">
    <reaction evidence="1">
        <text>ATP + protein L-histidine = ADP + protein N-phospho-L-histidine.</text>
        <dbReference type="EC" id="2.7.13.3"/>
    </reaction>
</comment>
<dbReference type="EMBL" id="CP064786">
    <property type="protein sequence ID" value="QSG03068.1"/>
    <property type="molecule type" value="Genomic_DNA"/>
</dbReference>
<dbReference type="Gene3D" id="1.10.287.130">
    <property type="match status" value="1"/>
</dbReference>
<dbReference type="Pfam" id="PF00512">
    <property type="entry name" value="HisKA"/>
    <property type="match status" value="1"/>
</dbReference>
<dbReference type="InterPro" id="IPR050736">
    <property type="entry name" value="Sensor_HK_Regulatory"/>
</dbReference>
<dbReference type="SUPFAM" id="SSF55781">
    <property type="entry name" value="GAF domain-like"/>
    <property type="match status" value="1"/>
</dbReference>
<dbReference type="SUPFAM" id="SSF55785">
    <property type="entry name" value="PYP-like sensor domain (PAS domain)"/>
    <property type="match status" value="1"/>
</dbReference>
<dbReference type="Gene3D" id="3.30.450.20">
    <property type="entry name" value="PAS domain"/>
    <property type="match status" value="1"/>
</dbReference>
<organism evidence="9 10">
    <name type="scientific">Natranaeroarchaeum sulfidigenes</name>
    <dbReference type="NCBI Taxonomy" id="2784880"/>
    <lineage>
        <taxon>Archaea</taxon>
        <taxon>Methanobacteriati</taxon>
        <taxon>Methanobacteriota</taxon>
        <taxon>Stenosarchaea group</taxon>
        <taxon>Halobacteria</taxon>
        <taxon>Halobacteriales</taxon>
        <taxon>Natronoarchaeaceae</taxon>
        <taxon>Natranaeroarchaeum</taxon>
    </lineage>
</organism>
<dbReference type="Pfam" id="PF13185">
    <property type="entry name" value="GAF_2"/>
    <property type="match status" value="1"/>
</dbReference>
<reference evidence="9" key="1">
    <citation type="submission" date="2020-11" db="EMBL/GenBank/DDBJ databases">
        <title>Carbohydrate-dependent, anaerobic sulfur respiration: A novel catabolism in halophilic archaea.</title>
        <authorList>
            <person name="Sorokin D.Y."/>
            <person name="Messina E."/>
            <person name="Smedile F."/>
            <person name="La Cono V."/>
            <person name="Hallsworth J.E."/>
            <person name="Yakimov M.M."/>
        </authorList>
    </citation>
    <scope>NUCLEOTIDE SEQUENCE</scope>
    <source>
        <strain evidence="9">AArc-S</strain>
    </source>
</reference>
<evidence type="ECO:0000256" key="2">
    <source>
        <dbReference type="ARBA" id="ARBA00012438"/>
    </source>
</evidence>
<evidence type="ECO:0000256" key="4">
    <source>
        <dbReference type="ARBA" id="ARBA00022777"/>
    </source>
</evidence>
<accession>A0A897MSQ5</accession>
<dbReference type="InterPro" id="IPR003018">
    <property type="entry name" value="GAF"/>
</dbReference>
<evidence type="ECO:0000313" key="9">
    <source>
        <dbReference type="EMBL" id="QSG03068.1"/>
    </source>
</evidence>
<dbReference type="GeneID" id="70685236"/>
<evidence type="ECO:0000259" key="7">
    <source>
        <dbReference type="PROSITE" id="PS50112"/>
    </source>
</evidence>
<dbReference type="InterPro" id="IPR029016">
    <property type="entry name" value="GAF-like_dom_sf"/>
</dbReference>
<protein>
    <recommendedName>
        <fullName evidence="2">histidine kinase</fullName>
        <ecNumber evidence="2">2.7.13.3</ecNumber>
    </recommendedName>
</protein>
<dbReference type="AlphaFoldDB" id="A0A897MSQ5"/>
<dbReference type="PROSITE" id="PS50113">
    <property type="entry name" value="PAC"/>
    <property type="match status" value="1"/>
</dbReference>
<dbReference type="SUPFAM" id="SSF55874">
    <property type="entry name" value="ATPase domain of HSP90 chaperone/DNA topoisomerase II/histidine kinase"/>
    <property type="match status" value="1"/>
</dbReference>
<evidence type="ECO:0000259" key="6">
    <source>
        <dbReference type="PROSITE" id="PS50109"/>
    </source>
</evidence>
<dbReference type="CDD" id="cd00130">
    <property type="entry name" value="PAS"/>
    <property type="match status" value="1"/>
</dbReference>
<dbReference type="PANTHER" id="PTHR43711">
    <property type="entry name" value="TWO-COMPONENT HISTIDINE KINASE"/>
    <property type="match status" value="1"/>
</dbReference>
<dbReference type="InterPro" id="IPR005467">
    <property type="entry name" value="His_kinase_dom"/>
</dbReference>
<dbReference type="InterPro" id="IPR036890">
    <property type="entry name" value="HATPase_C_sf"/>
</dbReference>
<dbReference type="SMART" id="SM00091">
    <property type="entry name" value="PAS"/>
    <property type="match status" value="1"/>
</dbReference>
<feature type="domain" description="PAC" evidence="8">
    <location>
        <begin position="383"/>
        <end position="434"/>
    </location>
</feature>
<dbReference type="PANTHER" id="PTHR43711:SF1">
    <property type="entry name" value="HISTIDINE KINASE 1"/>
    <property type="match status" value="1"/>
</dbReference>
<dbReference type="InterPro" id="IPR036097">
    <property type="entry name" value="HisK_dim/P_sf"/>
</dbReference>
<dbReference type="InterPro" id="IPR000014">
    <property type="entry name" value="PAS"/>
</dbReference>
<gene>
    <name evidence="9" type="primary">atoS6</name>
    <name evidence="9" type="ORF">AArcS_1860</name>
</gene>
<dbReference type="RefSeq" id="WP_238477132.1">
    <property type="nucleotide sequence ID" value="NZ_CP064786.1"/>
</dbReference>
<dbReference type="SUPFAM" id="SSF47384">
    <property type="entry name" value="Homodimeric domain of signal transducing histidine kinase"/>
    <property type="match status" value="1"/>
</dbReference>
<dbReference type="SMART" id="SM00388">
    <property type="entry name" value="HisKA"/>
    <property type="match status" value="1"/>
</dbReference>
<dbReference type="GO" id="GO:0000155">
    <property type="term" value="F:phosphorelay sensor kinase activity"/>
    <property type="evidence" value="ECO:0007669"/>
    <property type="project" value="InterPro"/>
</dbReference>
<dbReference type="Pfam" id="PF00989">
    <property type="entry name" value="PAS"/>
    <property type="match status" value="1"/>
</dbReference>
<dbReference type="Pfam" id="PF02518">
    <property type="entry name" value="HATPase_c"/>
    <property type="match status" value="1"/>
</dbReference>
<dbReference type="InterPro" id="IPR003594">
    <property type="entry name" value="HATPase_dom"/>
</dbReference>
<evidence type="ECO:0000313" key="10">
    <source>
        <dbReference type="Proteomes" id="UP000663586"/>
    </source>
</evidence>
<dbReference type="InterPro" id="IPR000700">
    <property type="entry name" value="PAS-assoc_C"/>
</dbReference>
<evidence type="ECO:0000259" key="8">
    <source>
        <dbReference type="PROSITE" id="PS50113"/>
    </source>
</evidence>
<dbReference type="InterPro" id="IPR013767">
    <property type="entry name" value="PAS_fold"/>
</dbReference>